<evidence type="ECO:0000256" key="9">
    <source>
        <dbReference type="ARBA" id="ARBA00022777"/>
    </source>
</evidence>
<dbReference type="InterPro" id="IPR039606">
    <property type="entry name" value="Phytol/farnesol_kinase"/>
</dbReference>
<dbReference type="EC" id="2.7.1.182" evidence="15"/>
<keyword evidence="7" id="KW-0479">Metal-binding</keyword>
<evidence type="ECO:0000256" key="11">
    <source>
        <dbReference type="ARBA" id="ARBA00022946"/>
    </source>
</evidence>
<keyword evidence="5" id="KW-0808">Transferase</keyword>
<feature type="region of interest" description="Disordered" evidence="18">
    <location>
        <begin position="510"/>
        <end position="529"/>
    </location>
</feature>
<dbReference type="Gene3D" id="6.10.140.2220">
    <property type="match status" value="1"/>
</dbReference>
<keyword evidence="6" id="KW-0812">Transmembrane</keyword>
<keyword evidence="4" id="KW-0934">Plastid</keyword>
<proteinExistence type="inferred from homology"/>
<dbReference type="EMBL" id="LSYV01000059">
    <property type="protein sequence ID" value="KXZ45097.1"/>
    <property type="molecule type" value="Genomic_DNA"/>
</dbReference>
<feature type="compositionally biased region" description="Gly residues" evidence="18">
    <location>
        <begin position="519"/>
        <end position="528"/>
    </location>
</feature>
<evidence type="ECO:0000256" key="3">
    <source>
        <dbReference type="ARBA" id="ARBA00022528"/>
    </source>
</evidence>
<evidence type="ECO:0000256" key="12">
    <source>
        <dbReference type="ARBA" id="ARBA00022989"/>
    </source>
</evidence>
<sequence length="823" mass="84845">MSQLCTGIAKLSTGAFVLLAADAGPPAAEAGGEPDGEALALHQGRRQVLVAVTSIFLRFTYGVLDTFVFAQWRVEPGPPLRTTVFQPLLAELAGALESSRVLEHAARVVLPLVLLLGDAHSPPSPEVEEALSLFMPMHKNLFTLASVLVHPSNIDAASAAEGARLLRALHGPCVTHAMLCFGLSTLVAADGGSSYGVEELARSPAVLAAAGEYFKVRGSGSGASAAAGPGRDTLMRLLQLFGAASEPPAERSCRRGVFWIAVRAGRLDVTASAAAAQERGNGPSPMPSAVPRNALGLVALMAFKVAATQLYAPMPSGRWLAATDGGAEVELWRLGVSSIRRALSGLPEAELRDHCRSFERVWSMAARGDGQAACADLLSLPPSPPRPVAAALSGGLLPCLEYLLRCAGRDPGGWQAAAAAELAFLGSDWVLLLAFGDAGEAAALVTTLGKVLHRGLADPRVVEGVWDPRGNLWHAVMVMVDGLVCTLNRMQDHRWDQLALRDVLEEAAPKPEAAPAACGDGGGGGGARTRGISPMTASSLLSTSLSWVPLLGPCHGQQAAHRAPAPEGAGDGEGGGCGDGADWRVALLQEAGAVPLLFVALDALAALKAAGHGSLVPPLFNHIARCVMHFAALWYTATGRDVASDAAAPSSGGASGSAVAAGKLTGSGDGDLSAGGPDARQLLASPLWRPELLWDLRAKLAAHEFPAEADVVETMAATQEADACQEWGGTSGAVQMIEPSVDSFLRRLASVMPSSPAAAPPVLLTCANPGCANLDGDSEAGLRLTPCAGCGEAAYCCRDCWAAHWRAGHRAACARRRLDAGGR</sequence>
<dbReference type="Proteomes" id="UP000075714">
    <property type="component" value="Unassembled WGS sequence"/>
</dbReference>
<evidence type="ECO:0000256" key="15">
    <source>
        <dbReference type="ARBA" id="ARBA00039024"/>
    </source>
</evidence>
<keyword evidence="9" id="KW-0418">Kinase</keyword>
<comment type="pathway">
    <text evidence="14">Cofactor biosynthesis; tocopherol biosynthesis.</text>
</comment>
<evidence type="ECO:0000256" key="17">
    <source>
        <dbReference type="PROSITE-ProRule" id="PRU00134"/>
    </source>
</evidence>
<dbReference type="GO" id="GO:0008270">
    <property type="term" value="F:zinc ion binding"/>
    <property type="evidence" value="ECO:0007669"/>
    <property type="project" value="UniProtKB-KW"/>
</dbReference>
<evidence type="ECO:0000256" key="18">
    <source>
        <dbReference type="SAM" id="MobiDB-lite"/>
    </source>
</evidence>
<organism evidence="20 21">
    <name type="scientific">Gonium pectorale</name>
    <name type="common">Green alga</name>
    <dbReference type="NCBI Taxonomy" id="33097"/>
    <lineage>
        <taxon>Eukaryota</taxon>
        <taxon>Viridiplantae</taxon>
        <taxon>Chlorophyta</taxon>
        <taxon>core chlorophytes</taxon>
        <taxon>Chlorophyceae</taxon>
        <taxon>CS clade</taxon>
        <taxon>Chlamydomonadales</taxon>
        <taxon>Volvocaceae</taxon>
        <taxon>Gonium</taxon>
    </lineage>
</organism>
<feature type="domain" description="MYND-type" evidence="19">
    <location>
        <begin position="771"/>
        <end position="813"/>
    </location>
</feature>
<keyword evidence="13" id="KW-0472">Membrane</keyword>
<evidence type="ECO:0000256" key="2">
    <source>
        <dbReference type="ARBA" id="ARBA00010794"/>
    </source>
</evidence>
<comment type="caution">
    <text evidence="20">The sequence shown here is derived from an EMBL/GenBank/DDBJ whole genome shotgun (WGS) entry which is preliminary data.</text>
</comment>
<evidence type="ECO:0000256" key="14">
    <source>
        <dbReference type="ARBA" id="ARBA00024015"/>
    </source>
</evidence>
<dbReference type="InterPro" id="IPR002893">
    <property type="entry name" value="Znf_MYND"/>
</dbReference>
<keyword evidence="21" id="KW-1185">Reference proteome</keyword>
<dbReference type="PANTHER" id="PTHR32523:SF8">
    <property type="entry name" value="DOLICHOL KINASE"/>
    <property type="match status" value="1"/>
</dbReference>
<accession>A0A150G5H4</accession>
<dbReference type="PROSITE" id="PS50865">
    <property type="entry name" value="ZF_MYND_2"/>
    <property type="match status" value="1"/>
</dbReference>
<evidence type="ECO:0000256" key="16">
    <source>
        <dbReference type="ARBA" id="ARBA00048889"/>
    </source>
</evidence>
<dbReference type="AlphaFoldDB" id="A0A150G5H4"/>
<keyword evidence="10" id="KW-0862">Zinc</keyword>
<evidence type="ECO:0000313" key="21">
    <source>
        <dbReference type="Proteomes" id="UP000075714"/>
    </source>
</evidence>
<evidence type="ECO:0000256" key="10">
    <source>
        <dbReference type="ARBA" id="ARBA00022833"/>
    </source>
</evidence>
<reference evidence="21" key="1">
    <citation type="journal article" date="2016" name="Nat. Commun.">
        <title>The Gonium pectorale genome demonstrates co-option of cell cycle regulation during the evolution of multicellularity.</title>
        <authorList>
            <person name="Hanschen E.R."/>
            <person name="Marriage T.N."/>
            <person name="Ferris P.J."/>
            <person name="Hamaji T."/>
            <person name="Toyoda A."/>
            <person name="Fujiyama A."/>
            <person name="Neme R."/>
            <person name="Noguchi H."/>
            <person name="Minakuchi Y."/>
            <person name="Suzuki M."/>
            <person name="Kawai-Toyooka H."/>
            <person name="Smith D.R."/>
            <person name="Sparks H."/>
            <person name="Anderson J."/>
            <person name="Bakaric R."/>
            <person name="Luria V."/>
            <person name="Karger A."/>
            <person name="Kirschner M.W."/>
            <person name="Durand P.M."/>
            <person name="Michod R.E."/>
            <person name="Nozaki H."/>
            <person name="Olson B.J."/>
        </authorList>
    </citation>
    <scope>NUCLEOTIDE SEQUENCE [LARGE SCALE GENOMIC DNA]</scope>
    <source>
        <strain evidence="21">NIES-2863</strain>
    </source>
</reference>
<evidence type="ECO:0000256" key="5">
    <source>
        <dbReference type="ARBA" id="ARBA00022679"/>
    </source>
</evidence>
<comment type="similarity">
    <text evidence="2">Belongs to the polyprenol kinase family.</text>
</comment>
<dbReference type="GO" id="GO:0010276">
    <property type="term" value="F:phytol kinase activity"/>
    <property type="evidence" value="ECO:0007669"/>
    <property type="project" value="UniProtKB-EC"/>
</dbReference>
<protein>
    <recommendedName>
        <fullName evidence="15">phytol kinase</fullName>
        <ecNumber evidence="15">2.7.1.182</ecNumber>
    </recommendedName>
</protein>
<name>A0A150G5H4_GONPE</name>
<keyword evidence="11" id="KW-0809">Transit peptide</keyword>
<evidence type="ECO:0000313" key="20">
    <source>
        <dbReference type="EMBL" id="KXZ45097.1"/>
    </source>
</evidence>
<evidence type="ECO:0000256" key="8">
    <source>
        <dbReference type="ARBA" id="ARBA00022771"/>
    </source>
</evidence>
<dbReference type="Pfam" id="PF01753">
    <property type="entry name" value="zf-MYND"/>
    <property type="match status" value="1"/>
</dbReference>
<comment type="catalytic activity">
    <reaction evidence="16">
        <text>phytol + CTP = phytyl phosphate + CDP + H(+)</text>
        <dbReference type="Rhea" id="RHEA:38055"/>
        <dbReference type="ChEBI" id="CHEBI:15378"/>
        <dbReference type="ChEBI" id="CHEBI:17327"/>
        <dbReference type="ChEBI" id="CHEBI:37563"/>
        <dbReference type="ChEBI" id="CHEBI:58069"/>
        <dbReference type="ChEBI" id="CHEBI:75483"/>
        <dbReference type="EC" id="2.7.1.182"/>
    </reaction>
</comment>
<dbReference type="SUPFAM" id="SSF144232">
    <property type="entry name" value="HIT/MYND zinc finger-like"/>
    <property type="match status" value="1"/>
</dbReference>
<keyword evidence="3" id="KW-0150">Chloroplast</keyword>
<comment type="subcellular location">
    <subcellularLocation>
        <location evidence="1">Plastid</location>
        <location evidence="1">Chloroplast membrane</location>
        <topology evidence="1">Multi-pass membrane protein</topology>
    </subcellularLocation>
</comment>
<keyword evidence="8 17" id="KW-0863">Zinc-finger</keyword>
<evidence type="ECO:0000256" key="4">
    <source>
        <dbReference type="ARBA" id="ARBA00022640"/>
    </source>
</evidence>
<gene>
    <name evidence="20" type="ORF">GPECTOR_58g546</name>
</gene>
<keyword evidence="12" id="KW-1133">Transmembrane helix</keyword>
<dbReference type="GO" id="GO:0016020">
    <property type="term" value="C:membrane"/>
    <property type="evidence" value="ECO:0007669"/>
    <property type="project" value="UniProtKB-SubCell"/>
</dbReference>
<dbReference type="GO" id="GO:0009507">
    <property type="term" value="C:chloroplast"/>
    <property type="evidence" value="ECO:0007669"/>
    <property type="project" value="UniProtKB-SubCell"/>
</dbReference>
<evidence type="ECO:0000256" key="7">
    <source>
        <dbReference type="ARBA" id="ARBA00022723"/>
    </source>
</evidence>
<evidence type="ECO:0000256" key="13">
    <source>
        <dbReference type="ARBA" id="ARBA00023136"/>
    </source>
</evidence>
<dbReference type="PANTHER" id="PTHR32523">
    <property type="entry name" value="PHYTOL KINASE 1, CHLOROPLASTIC"/>
    <property type="match status" value="1"/>
</dbReference>
<evidence type="ECO:0000259" key="19">
    <source>
        <dbReference type="PROSITE" id="PS50865"/>
    </source>
</evidence>
<evidence type="ECO:0000256" key="6">
    <source>
        <dbReference type="ARBA" id="ARBA00022692"/>
    </source>
</evidence>
<evidence type="ECO:0000256" key="1">
    <source>
        <dbReference type="ARBA" id="ARBA00004508"/>
    </source>
</evidence>